<dbReference type="Proteomes" id="UP000003586">
    <property type="component" value="Chromosome"/>
</dbReference>
<dbReference type="STRING" id="929713.NIASO_06675"/>
<organism evidence="1 2">
    <name type="scientific">Niabella soli DSM 19437</name>
    <dbReference type="NCBI Taxonomy" id="929713"/>
    <lineage>
        <taxon>Bacteria</taxon>
        <taxon>Pseudomonadati</taxon>
        <taxon>Bacteroidota</taxon>
        <taxon>Chitinophagia</taxon>
        <taxon>Chitinophagales</taxon>
        <taxon>Chitinophagaceae</taxon>
        <taxon>Niabella</taxon>
    </lineage>
</organism>
<keyword evidence="2" id="KW-1185">Reference proteome</keyword>
<proteinExistence type="predicted"/>
<sequence>MPLQICVVFYRQVFDGFLVGNTWFIIGAAAQFGRAVIFLACPQPATPGQDTAGLSAYTQPRYPPHKSFSGVSAAIPHAGTR</sequence>
<name>W0F2Y7_9BACT</name>
<reference evidence="1 2" key="1">
    <citation type="submission" date="2013-12" db="EMBL/GenBank/DDBJ databases">
        <authorList>
            <consortium name="DOE Joint Genome Institute"/>
            <person name="Eisen J."/>
            <person name="Huntemann M."/>
            <person name="Han J."/>
            <person name="Chen A."/>
            <person name="Kyrpides N."/>
            <person name="Mavromatis K."/>
            <person name="Markowitz V."/>
            <person name="Palaniappan K."/>
            <person name="Ivanova N."/>
            <person name="Schaumberg A."/>
            <person name="Pati A."/>
            <person name="Liolios K."/>
            <person name="Nordberg H.P."/>
            <person name="Cantor M.N."/>
            <person name="Hua S.X."/>
            <person name="Woyke T."/>
        </authorList>
    </citation>
    <scope>NUCLEOTIDE SEQUENCE [LARGE SCALE GENOMIC DNA]</scope>
    <source>
        <strain evidence="2">DSM 19437</strain>
    </source>
</reference>
<protein>
    <submittedName>
        <fullName evidence="1">Uncharacterized protein</fullName>
    </submittedName>
</protein>
<dbReference type="EMBL" id="CP007035">
    <property type="protein sequence ID" value="AHF17387.1"/>
    <property type="molecule type" value="Genomic_DNA"/>
</dbReference>
<dbReference type="KEGG" id="nso:NIASO_06675"/>
<evidence type="ECO:0000313" key="2">
    <source>
        <dbReference type="Proteomes" id="UP000003586"/>
    </source>
</evidence>
<accession>W0F2Y7</accession>
<dbReference type="HOGENOM" id="CLU_2570309_0_0_10"/>
<gene>
    <name evidence="1" type="ORF">NIASO_06675</name>
</gene>
<evidence type="ECO:0000313" key="1">
    <source>
        <dbReference type="EMBL" id="AHF17387.1"/>
    </source>
</evidence>
<dbReference type="AlphaFoldDB" id="W0F2Y7"/>